<protein>
    <submittedName>
        <fullName evidence="1">Uncharacterized protein</fullName>
    </submittedName>
</protein>
<accession>A0ABV6U3K1</accession>
<evidence type="ECO:0000313" key="2">
    <source>
        <dbReference type="Proteomes" id="UP001589870"/>
    </source>
</evidence>
<comment type="caution">
    <text evidence="1">The sequence shown here is derived from an EMBL/GenBank/DDBJ whole genome shotgun (WGS) entry which is preliminary data.</text>
</comment>
<gene>
    <name evidence="1" type="ORF">ACFHYQ_09620</name>
</gene>
<dbReference type="EMBL" id="JBHMQT010000014">
    <property type="protein sequence ID" value="MFC0862552.1"/>
    <property type="molecule type" value="Genomic_DNA"/>
</dbReference>
<evidence type="ECO:0000313" key="1">
    <source>
        <dbReference type="EMBL" id="MFC0862552.1"/>
    </source>
</evidence>
<proteinExistence type="predicted"/>
<name>A0ABV6U3K1_9ACTN</name>
<dbReference type="RefSeq" id="WP_394300752.1">
    <property type="nucleotide sequence ID" value="NZ_JBHMQT010000014.1"/>
</dbReference>
<sequence>MYTVDFDPIAQQQADALPTEAINPFLELRATLEIEPWSGEPLNPDNPKANILTQAFGGLGLIVYLVLDEHRLVHILRIDWLG</sequence>
<reference evidence="1 2" key="1">
    <citation type="submission" date="2024-09" db="EMBL/GenBank/DDBJ databases">
        <authorList>
            <person name="Sun Q."/>
            <person name="Mori K."/>
        </authorList>
    </citation>
    <scope>NUCLEOTIDE SEQUENCE [LARGE SCALE GENOMIC DNA]</scope>
    <source>
        <strain evidence="1 2">TBRC 1851</strain>
    </source>
</reference>
<dbReference type="Proteomes" id="UP001589870">
    <property type="component" value="Unassembled WGS sequence"/>
</dbReference>
<keyword evidence="2" id="KW-1185">Reference proteome</keyword>
<organism evidence="1 2">
    <name type="scientific">Sphaerimonospora cavernae</name>
    <dbReference type="NCBI Taxonomy" id="1740611"/>
    <lineage>
        <taxon>Bacteria</taxon>
        <taxon>Bacillati</taxon>
        <taxon>Actinomycetota</taxon>
        <taxon>Actinomycetes</taxon>
        <taxon>Streptosporangiales</taxon>
        <taxon>Streptosporangiaceae</taxon>
        <taxon>Sphaerimonospora</taxon>
    </lineage>
</organism>